<evidence type="ECO:0000313" key="2">
    <source>
        <dbReference type="EMBL" id="KAK6348569.1"/>
    </source>
</evidence>
<keyword evidence="1" id="KW-0812">Transmembrane</keyword>
<keyword evidence="1" id="KW-1133">Transmembrane helix</keyword>
<evidence type="ECO:0000313" key="3">
    <source>
        <dbReference type="Proteomes" id="UP001313282"/>
    </source>
</evidence>
<proteinExistence type="predicted"/>
<accession>A0AAN8MWF7</accession>
<keyword evidence="3" id="KW-1185">Reference proteome</keyword>
<comment type="caution">
    <text evidence="2">The sequence shown here is derived from an EMBL/GenBank/DDBJ whole genome shotgun (WGS) entry which is preliminary data.</text>
</comment>
<keyword evidence="1" id="KW-0472">Membrane</keyword>
<feature type="transmembrane region" description="Helical" evidence="1">
    <location>
        <begin position="310"/>
        <end position="328"/>
    </location>
</feature>
<dbReference type="Proteomes" id="UP001313282">
    <property type="component" value="Unassembled WGS sequence"/>
</dbReference>
<dbReference type="EMBL" id="JAVHNR010000003">
    <property type="protein sequence ID" value="KAK6348569.1"/>
    <property type="molecule type" value="Genomic_DNA"/>
</dbReference>
<protein>
    <submittedName>
        <fullName evidence="2">Uncharacterized protein</fullName>
    </submittedName>
</protein>
<name>A0AAN8MWF7_9PEZI</name>
<evidence type="ECO:0000256" key="1">
    <source>
        <dbReference type="SAM" id="Phobius"/>
    </source>
</evidence>
<dbReference type="AlphaFoldDB" id="A0AAN8MWF7"/>
<organism evidence="2 3">
    <name type="scientific">Orbilia javanica</name>
    <dbReference type="NCBI Taxonomy" id="47235"/>
    <lineage>
        <taxon>Eukaryota</taxon>
        <taxon>Fungi</taxon>
        <taxon>Dikarya</taxon>
        <taxon>Ascomycota</taxon>
        <taxon>Pezizomycotina</taxon>
        <taxon>Orbiliomycetes</taxon>
        <taxon>Orbiliales</taxon>
        <taxon>Orbiliaceae</taxon>
        <taxon>Orbilia</taxon>
    </lineage>
</organism>
<gene>
    <name evidence="2" type="ORF">TWF718_006357</name>
</gene>
<reference evidence="2 3" key="1">
    <citation type="submission" date="2019-10" db="EMBL/GenBank/DDBJ databases">
        <authorList>
            <person name="Palmer J.M."/>
        </authorList>
    </citation>
    <scope>NUCLEOTIDE SEQUENCE [LARGE SCALE GENOMIC DNA]</scope>
    <source>
        <strain evidence="2 3">TWF718</strain>
    </source>
</reference>
<sequence>MDFDPQPSLEGSISRDPLEIRLYLLGLPYGMKFELTGVTVKTMVGGYTGEWRYPPDKSVRNADGQCSIGPFSNFIESASNERESFNPVNLNQVGFKECRRPLNISKTRNSDDDVVQQILLGSLKWSSESIVNFNGRKPGTITLEYRLKHQPQEGQADVVLKKGKITITPSEFGFISVPTQVKIAISDMDGSNSRALTVKTETEGGQLDQLNISILPSKQQERKLGIGLSAGRKTATAFQEIMGTALSGIVFGTKLVLPVVFPVAGTLIVAAIEIPSIIDLGIAVVKSLMKLAKALWAWERDPIFKALRKFLKAWISYGAAVASLVIGAKGSVSGLGKSVWKLFAKHTPAGGWPKDLGKAIVTNRLWMIVEELLQGIADNSVPQPSGIVAAPRPARHRRLVRY</sequence>